<dbReference type="RefSeq" id="WP_146865947.1">
    <property type="nucleotide sequence ID" value="NZ_BJTZ01000029.1"/>
</dbReference>
<dbReference type="Proteomes" id="UP000321787">
    <property type="component" value="Unassembled WGS sequence"/>
</dbReference>
<dbReference type="AlphaFoldDB" id="A0A510UL76"/>
<comment type="caution">
    <text evidence="1">The sequence shown here is derived from an EMBL/GenBank/DDBJ whole genome shotgun (WGS) entry which is preliminary data.</text>
</comment>
<organism evidence="1 2">
    <name type="scientific">Aliivibrio fischeri</name>
    <name type="common">Vibrio fischeri</name>
    <dbReference type="NCBI Taxonomy" id="668"/>
    <lineage>
        <taxon>Bacteria</taxon>
        <taxon>Pseudomonadati</taxon>
        <taxon>Pseudomonadota</taxon>
        <taxon>Gammaproteobacteria</taxon>
        <taxon>Vibrionales</taxon>
        <taxon>Vibrionaceae</taxon>
        <taxon>Aliivibrio</taxon>
    </lineage>
</organism>
<gene>
    <name evidence="1" type="ORF">AFI02nite_34480</name>
</gene>
<reference evidence="1 2" key="1">
    <citation type="submission" date="2019-07" db="EMBL/GenBank/DDBJ databases">
        <title>Whole genome shotgun sequence of Aliivibrio fischeri NBRC 101058.</title>
        <authorList>
            <person name="Hosoyama A."/>
            <person name="Uohara A."/>
            <person name="Ohji S."/>
            <person name="Ichikawa N."/>
        </authorList>
    </citation>
    <scope>NUCLEOTIDE SEQUENCE [LARGE SCALE GENOMIC DNA]</scope>
    <source>
        <strain evidence="1 2">NBRC 101058</strain>
    </source>
</reference>
<proteinExistence type="predicted"/>
<sequence>MQIGSLILAASIMAGLTALTVSTLEPGRWITSYKVDAVQAPMFDAMEQNMMHTIANGGCIRNPADTSMAFLMENQWLPSDFEERYSWAITTSYFTLGYGEIAKLSLTLTADSDEDAEKLKSAAQGIGSDWRFEPSTRSLTIHRTVPFVRSEFDESHFDFATGCFIPPREG</sequence>
<evidence type="ECO:0000313" key="1">
    <source>
        <dbReference type="EMBL" id="GEK15412.1"/>
    </source>
</evidence>
<accession>A0A510UL76</accession>
<name>A0A510UL76_ALIFS</name>
<evidence type="ECO:0000313" key="2">
    <source>
        <dbReference type="Proteomes" id="UP000321787"/>
    </source>
</evidence>
<protein>
    <submittedName>
        <fullName evidence="1">Uncharacterized protein</fullName>
    </submittedName>
</protein>
<dbReference type="EMBL" id="BJTZ01000029">
    <property type="protein sequence ID" value="GEK15412.1"/>
    <property type="molecule type" value="Genomic_DNA"/>
</dbReference>